<accession>A0ABS4KCA5</accession>
<evidence type="ECO:0000259" key="10">
    <source>
        <dbReference type="PROSITE" id="PS50893"/>
    </source>
</evidence>
<dbReference type="SMART" id="SM00382">
    <property type="entry name" value="AAA"/>
    <property type="match status" value="1"/>
</dbReference>
<keyword evidence="8" id="KW-1278">Translocase</keyword>
<dbReference type="InterPro" id="IPR050388">
    <property type="entry name" value="ABC_Ni/Peptide_Import"/>
</dbReference>
<dbReference type="PROSITE" id="PS50893">
    <property type="entry name" value="ABC_TRANSPORTER_2"/>
    <property type="match status" value="1"/>
</dbReference>
<keyword evidence="6" id="KW-0547">Nucleotide-binding</keyword>
<dbReference type="InterPro" id="IPR003439">
    <property type="entry name" value="ABC_transporter-like_ATP-bd"/>
</dbReference>
<keyword evidence="3" id="KW-0813">Transport</keyword>
<evidence type="ECO:0000256" key="6">
    <source>
        <dbReference type="ARBA" id="ARBA00022741"/>
    </source>
</evidence>
<sequence length="322" mass="36244">MLLEFKNVKTYFKTEAGIAKSVDGISFSIDKGQTVAIVGESGSGKSVTALSLIGLLSEKDTIISGEIIFDGEDLLKIPKEEMRKKRGNDISMIFQEPMTSLNPALKVGYQISEVFRNHFNMDKKTAKEKSIEMIKKVEIPDAENIYNNYPHELSGGMRQRIMIAMALSSNPKLLIADEPTTALDVTIQAGVLRLMEDLKKEYNTGLMFITHDLSVVAEIADYVNVMYAGKIVEKADVKELFKNPLHPYTKGLLKSRPIIGSKERLSEIEGQVPSPVDFKDNCHFCDRCKYAMDICRKKIPEEIDFNGHKVSCFLYSKERENE</sequence>
<dbReference type="InterPro" id="IPR027417">
    <property type="entry name" value="P-loop_NTPase"/>
</dbReference>
<comment type="similarity">
    <text evidence="2">Belongs to the ABC transporter superfamily.</text>
</comment>
<evidence type="ECO:0000256" key="8">
    <source>
        <dbReference type="ARBA" id="ARBA00022967"/>
    </source>
</evidence>
<evidence type="ECO:0000313" key="12">
    <source>
        <dbReference type="Proteomes" id="UP001519306"/>
    </source>
</evidence>
<name>A0ABS4KCA5_9FIRM</name>
<keyword evidence="5" id="KW-0997">Cell inner membrane</keyword>
<gene>
    <name evidence="11" type="ORF">J2Z71_000949</name>
</gene>
<keyword evidence="4" id="KW-1003">Cell membrane</keyword>
<evidence type="ECO:0000256" key="2">
    <source>
        <dbReference type="ARBA" id="ARBA00005417"/>
    </source>
</evidence>
<organism evidence="11 12">
    <name type="scientific">Peptoniphilus stercorisuis</name>
    <dbReference type="NCBI Taxonomy" id="1436965"/>
    <lineage>
        <taxon>Bacteria</taxon>
        <taxon>Bacillati</taxon>
        <taxon>Bacillota</taxon>
        <taxon>Tissierellia</taxon>
        <taxon>Tissierellales</taxon>
        <taxon>Peptoniphilaceae</taxon>
        <taxon>Peptoniphilus</taxon>
    </lineage>
</organism>
<feature type="domain" description="ABC transporter" evidence="10">
    <location>
        <begin position="3"/>
        <end position="253"/>
    </location>
</feature>
<dbReference type="PANTHER" id="PTHR43297">
    <property type="entry name" value="OLIGOPEPTIDE TRANSPORT ATP-BINDING PROTEIN APPD"/>
    <property type="match status" value="1"/>
</dbReference>
<dbReference type="PANTHER" id="PTHR43297:SF14">
    <property type="entry name" value="ATPASE AAA-TYPE CORE DOMAIN-CONTAINING PROTEIN"/>
    <property type="match status" value="1"/>
</dbReference>
<dbReference type="RefSeq" id="WP_210060709.1">
    <property type="nucleotide sequence ID" value="NZ_JAGGLJ010000007.1"/>
</dbReference>
<dbReference type="Proteomes" id="UP001519306">
    <property type="component" value="Unassembled WGS sequence"/>
</dbReference>
<evidence type="ECO:0000256" key="7">
    <source>
        <dbReference type="ARBA" id="ARBA00022840"/>
    </source>
</evidence>
<evidence type="ECO:0000256" key="9">
    <source>
        <dbReference type="ARBA" id="ARBA00023136"/>
    </source>
</evidence>
<dbReference type="NCBIfam" id="TIGR01727">
    <property type="entry name" value="oligo_HPY"/>
    <property type="match status" value="1"/>
</dbReference>
<dbReference type="EMBL" id="JAGGLJ010000007">
    <property type="protein sequence ID" value="MBP2025419.1"/>
    <property type="molecule type" value="Genomic_DNA"/>
</dbReference>
<dbReference type="InterPro" id="IPR013563">
    <property type="entry name" value="Oligopep_ABC_C"/>
</dbReference>
<proteinExistence type="inferred from homology"/>
<dbReference type="Pfam" id="PF00005">
    <property type="entry name" value="ABC_tran"/>
    <property type="match status" value="1"/>
</dbReference>
<protein>
    <submittedName>
        <fullName evidence="11">Oligopeptide/dipeptide ABC transporter ATP-binding protein</fullName>
    </submittedName>
</protein>
<evidence type="ECO:0000256" key="1">
    <source>
        <dbReference type="ARBA" id="ARBA00004202"/>
    </source>
</evidence>
<evidence type="ECO:0000256" key="3">
    <source>
        <dbReference type="ARBA" id="ARBA00022448"/>
    </source>
</evidence>
<dbReference type="InterPro" id="IPR003593">
    <property type="entry name" value="AAA+_ATPase"/>
</dbReference>
<keyword evidence="7 11" id="KW-0067">ATP-binding</keyword>
<dbReference type="PROSITE" id="PS00211">
    <property type="entry name" value="ABC_TRANSPORTER_1"/>
    <property type="match status" value="1"/>
</dbReference>
<reference evidence="11 12" key="1">
    <citation type="submission" date="2021-03" db="EMBL/GenBank/DDBJ databases">
        <title>Genomic Encyclopedia of Type Strains, Phase IV (KMG-IV): sequencing the most valuable type-strain genomes for metagenomic binning, comparative biology and taxonomic classification.</title>
        <authorList>
            <person name="Goeker M."/>
        </authorList>
    </citation>
    <scope>NUCLEOTIDE SEQUENCE [LARGE SCALE GENOMIC DNA]</scope>
    <source>
        <strain evidence="11 12">DSM 27563</strain>
    </source>
</reference>
<dbReference type="GO" id="GO:0005524">
    <property type="term" value="F:ATP binding"/>
    <property type="evidence" value="ECO:0007669"/>
    <property type="project" value="UniProtKB-KW"/>
</dbReference>
<keyword evidence="12" id="KW-1185">Reference proteome</keyword>
<comment type="caution">
    <text evidence="11">The sequence shown here is derived from an EMBL/GenBank/DDBJ whole genome shotgun (WGS) entry which is preliminary data.</text>
</comment>
<dbReference type="SUPFAM" id="SSF52540">
    <property type="entry name" value="P-loop containing nucleoside triphosphate hydrolases"/>
    <property type="match status" value="1"/>
</dbReference>
<comment type="subcellular location">
    <subcellularLocation>
        <location evidence="1">Cell membrane</location>
        <topology evidence="1">Peripheral membrane protein</topology>
    </subcellularLocation>
</comment>
<evidence type="ECO:0000256" key="5">
    <source>
        <dbReference type="ARBA" id="ARBA00022519"/>
    </source>
</evidence>
<evidence type="ECO:0000256" key="4">
    <source>
        <dbReference type="ARBA" id="ARBA00022475"/>
    </source>
</evidence>
<dbReference type="Gene3D" id="3.40.50.300">
    <property type="entry name" value="P-loop containing nucleotide triphosphate hydrolases"/>
    <property type="match status" value="1"/>
</dbReference>
<dbReference type="InterPro" id="IPR017871">
    <property type="entry name" value="ABC_transporter-like_CS"/>
</dbReference>
<evidence type="ECO:0000313" key="11">
    <source>
        <dbReference type="EMBL" id="MBP2025419.1"/>
    </source>
</evidence>
<dbReference type="CDD" id="cd03257">
    <property type="entry name" value="ABC_NikE_OppD_transporters"/>
    <property type="match status" value="1"/>
</dbReference>
<dbReference type="Pfam" id="PF08352">
    <property type="entry name" value="oligo_HPY"/>
    <property type="match status" value="1"/>
</dbReference>
<keyword evidence="9" id="KW-0472">Membrane</keyword>